<evidence type="ECO:0000256" key="1">
    <source>
        <dbReference type="SAM" id="MobiDB-lite"/>
    </source>
</evidence>
<evidence type="ECO:0000313" key="4">
    <source>
        <dbReference type="EMBL" id="MDR6968931.1"/>
    </source>
</evidence>
<feature type="signal peptide" evidence="2">
    <location>
        <begin position="1"/>
        <end position="24"/>
    </location>
</feature>
<dbReference type="Gene3D" id="3.30.70.100">
    <property type="match status" value="1"/>
</dbReference>
<dbReference type="CDD" id="cd00371">
    <property type="entry name" value="HMA"/>
    <property type="match status" value="1"/>
</dbReference>
<feature type="compositionally biased region" description="Basic and acidic residues" evidence="1">
    <location>
        <begin position="143"/>
        <end position="165"/>
    </location>
</feature>
<sequence length="184" mass="19920">MNFKKSFLALALAGILFASCKQTATEPTKDETATTETSTTATPGKIETASFSIEGMSCEVMCASKIQKELTKTEGVQNATIDFEKKTATVEYDSGKTTPEKLVETVEAVNGGDSYKVSNVKSSADQAMFFKEKEKKKSRKQRKAEEKAAAEKSCSTEEAKSDKPGCCKSKKSCSSSETKKENTL</sequence>
<proteinExistence type="predicted"/>
<reference evidence="4 5" key="1">
    <citation type="submission" date="2023-07" db="EMBL/GenBank/DDBJ databases">
        <title>Sorghum-associated microbial communities from plants grown in Nebraska, USA.</title>
        <authorList>
            <person name="Schachtman D."/>
        </authorList>
    </citation>
    <scope>NUCLEOTIDE SEQUENCE [LARGE SCALE GENOMIC DNA]</scope>
    <source>
        <strain evidence="4 5">3773</strain>
    </source>
</reference>
<feature type="compositionally biased region" description="Low complexity" evidence="1">
    <location>
        <begin position="166"/>
        <end position="176"/>
    </location>
</feature>
<comment type="caution">
    <text evidence="4">The sequence shown here is derived from an EMBL/GenBank/DDBJ whole genome shotgun (WGS) entry which is preliminary data.</text>
</comment>
<dbReference type="Pfam" id="PF00403">
    <property type="entry name" value="HMA"/>
    <property type="match status" value="1"/>
</dbReference>
<accession>A0ABU1TSY6</accession>
<feature type="region of interest" description="Disordered" evidence="1">
    <location>
        <begin position="131"/>
        <end position="184"/>
    </location>
</feature>
<evidence type="ECO:0000259" key="3">
    <source>
        <dbReference type="PROSITE" id="PS50846"/>
    </source>
</evidence>
<evidence type="ECO:0000313" key="5">
    <source>
        <dbReference type="Proteomes" id="UP001255185"/>
    </source>
</evidence>
<dbReference type="InterPro" id="IPR006121">
    <property type="entry name" value="HMA_dom"/>
</dbReference>
<dbReference type="Proteomes" id="UP001255185">
    <property type="component" value="Unassembled WGS sequence"/>
</dbReference>
<dbReference type="InterPro" id="IPR036163">
    <property type="entry name" value="HMA_dom_sf"/>
</dbReference>
<protein>
    <submittedName>
        <fullName evidence="4">Copper chaperone CopZ</fullName>
    </submittedName>
</protein>
<feature type="chain" id="PRO_5045528385" evidence="2">
    <location>
        <begin position="25"/>
        <end position="184"/>
    </location>
</feature>
<evidence type="ECO:0000256" key="2">
    <source>
        <dbReference type="SAM" id="SignalP"/>
    </source>
</evidence>
<organism evidence="4 5">
    <name type="scientific">Flavobacterium arsenatis</name>
    <dbReference type="NCBI Taxonomy" id="1484332"/>
    <lineage>
        <taxon>Bacteria</taxon>
        <taxon>Pseudomonadati</taxon>
        <taxon>Bacteroidota</taxon>
        <taxon>Flavobacteriia</taxon>
        <taxon>Flavobacteriales</taxon>
        <taxon>Flavobacteriaceae</taxon>
        <taxon>Flavobacterium</taxon>
    </lineage>
</organism>
<dbReference type="RefSeq" id="WP_310027604.1">
    <property type="nucleotide sequence ID" value="NZ_JAVDVI010000014.1"/>
</dbReference>
<dbReference type="EMBL" id="JAVDVI010000014">
    <property type="protein sequence ID" value="MDR6968931.1"/>
    <property type="molecule type" value="Genomic_DNA"/>
</dbReference>
<keyword evidence="5" id="KW-1185">Reference proteome</keyword>
<feature type="domain" description="HMA" evidence="3">
    <location>
        <begin position="47"/>
        <end position="114"/>
    </location>
</feature>
<dbReference type="SUPFAM" id="SSF55008">
    <property type="entry name" value="HMA, heavy metal-associated domain"/>
    <property type="match status" value="1"/>
</dbReference>
<name>A0ABU1TSY6_9FLAO</name>
<keyword evidence="2" id="KW-0732">Signal</keyword>
<gene>
    <name evidence="4" type="ORF">J2X31_002957</name>
</gene>
<dbReference type="PROSITE" id="PS51257">
    <property type="entry name" value="PROKAR_LIPOPROTEIN"/>
    <property type="match status" value="1"/>
</dbReference>
<dbReference type="PROSITE" id="PS50846">
    <property type="entry name" value="HMA_2"/>
    <property type="match status" value="1"/>
</dbReference>